<comment type="caution">
    <text evidence="2">The sequence shown here is derived from an EMBL/GenBank/DDBJ whole genome shotgun (WGS) entry which is preliminary data.</text>
</comment>
<organism evidence="2 3">
    <name type="scientific">Arcticibacter tournemirensis</name>
    <dbReference type="NCBI Taxonomy" id="699437"/>
    <lineage>
        <taxon>Bacteria</taxon>
        <taxon>Pseudomonadati</taxon>
        <taxon>Bacteroidota</taxon>
        <taxon>Sphingobacteriia</taxon>
        <taxon>Sphingobacteriales</taxon>
        <taxon>Sphingobacteriaceae</taxon>
        <taxon>Arcticibacter</taxon>
    </lineage>
</organism>
<gene>
    <name evidence="2" type="ORF">EKH83_01035</name>
    <name evidence="1" type="ORF">F1649_22305</name>
</gene>
<dbReference type="Gene3D" id="3.10.450.50">
    <property type="match status" value="1"/>
</dbReference>
<name>A0A4Q0MGF7_9SPHI</name>
<dbReference type="EMBL" id="RXOC01000001">
    <property type="protein sequence ID" value="RXF72343.1"/>
    <property type="molecule type" value="Genomic_DNA"/>
</dbReference>
<dbReference type="EMBL" id="VWNE01000064">
    <property type="protein sequence ID" value="KAA8474256.1"/>
    <property type="molecule type" value="Genomic_DNA"/>
</dbReference>
<evidence type="ECO:0000313" key="1">
    <source>
        <dbReference type="EMBL" id="KAA8474256.1"/>
    </source>
</evidence>
<evidence type="ECO:0008006" key="5">
    <source>
        <dbReference type="Google" id="ProtNLM"/>
    </source>
</evidence>
<protein>
    <recommendedName>
        <fullName evidence="5">Nuclear transport factor 2 family protein</fullName>
    </recommendedName>
</protein>
<sequence length="152" mass="17967">MKINPFSMVNIQEIDKLTEQFYDCISFNEEHYPKFDHLQELFYGAGKLINNNYDQPLDFTVQSYVQALMHRIEEGDATFYAQQEISDNTEVFGNTAQRISVYEYSFTAETEQPWKRGVNFVQFIFAEGRWQIVSMVWTDEKEGLNIPETYLL</sequence>
<dbReference type="Proteomes" id="UP000290848">
    <property type="component" value="Unassembled WGS sequence"/>
</dbReference>
<dbReference type="AlphaFoldDB" id="A0A4Q0MGF7"/>
<dbReference type="InterPro" id="IPR032710">
    <property type="entry name" value="NTF2-like_dom_sf"/>
</dbReference>
<evidence type="ECO:0000313" key="4">
    <source>
        <dbReference type="Proteomes" id="UP000322918"/>
    </source>
</evidence>
<keyword evidence="4" id="KW-1185">Reference proteome</keyword>
<dbReference type="SUPFAM" id="SSF54427">
    <property type="entry name" value="NTF2-like"/>
    <property type="match status" value="1"/>
</dbReference>
<dbReference type="OrthoDB" id="9798081at2"/>
<proteinExistence type="predicted"/>
<reference evidence="2 3" key="1">
    <citation type="submission" date="2018-12" db="EMBL/GenBank/DDBJ databases">
        <title>The Draft Genome Sequence of the Soil Bacterium Pedobacter tournemirensis R1.</title>
        <authorList>
            <person name="He J."/>
        </authorList>
    </citation>
    <scope>NUCLEOTIDE SEQUENCE [LARGE SCALE GENOMIC DNA]</scope>
    <source>
        <strain evidence="2 3">R1</strain>
    </source>
</reference>
<evidence type="ECO:0000313" key="2">
    <source>
        <dbReference type="EMBL" id="RXF72343.1"/>
    </source>
</evidence>
<reference evidence="1 4" key="2">
    <citation type="submission" date="2019-09" db="EMBL/GenBank/DDBJ databases">
        <title>Pararcticibacter amylolyticus gen. nov., sp. nov., isolated from a rottenly hemp rope, and reclassification of Pedobacter tournemirensis as Pararcticibacter tournemirensis comb. nov.</title>
        <authorList>
            <person name="Cai Y."/>
        </authorList>
    </citation>
    <scope>NUCLEOTIDE SEQUENCE [LARGE SCALE GENOMIC DNA]</scope>
    <source>
        <strain evidence="1 4">TF5-37.2-LB10</strain>
    </source>
</reference>
<evidence type="ECO:0000313" key="3">
    <source>
        <dbReference type="Proteomes" id="UP000290848"/>
    </source>
</evidence>
<accession>A0A4Q0MGF7</accession>
<dbReference type="Proteomes" id="UP000322918">
    <property type="component" value="Unassembled WGS sequence"/>
</dbReference>
<dbReference type="RefSeq" id="WP_128767528.1">
    <property type="nucleotide sequence ID" value="NZ_RXOC01000001.1"/>
</dbReference>